<evidence type="ECO:0000313" key="2">
    <source>
        <dbReference type="Proteomes" id="UP000076761"/>
    </source>
</evidence>
<gene>
    <name evidence="1" type="ORF">NEOLEDRAFT_1145566</name>
</gene>
<evidence type="ECO:0000313" key="1">
    <source>
        <dbReference type="EMBL" id="KZT28773.1"/>
    </source>
</evidence>
<keyword evidence="2" id="KW-1185">Reference proteome</keyword>
<name>A0A165UVT8_9AGAM</name>
<protein>
    <submittedName>
        <fullName evidence="1">Uncharacterized protein</fullName>
    </submittedName>
</protein>
<dbReference type="EMBL" id="KV425556">
    <property type="protein sequence ID" value="KZT28773.1"/>
    <property type="molecule type" value="Genomic_DNA"/>
</dbReference>
<accession>A0A165UVT8</accession>
<organism evidence="1 2">
    <name type="scientific">Neolentinus lepideus HHB14362 ss-1</name>
    <dbReference type="NCBI Taxonomy" id="1314782"/>
    <lineage>
        <taxon>Eukaryota</taxon>
        <taxon>Fungi</taxon>
        <taxon>Dikarya</taxon>
        <taxon>Basidiomycota</taxon>
        <taxon>Agaricomycotina</taxon>
        <taxon>Agaricomycetes</taxon>
        <taxon>Gloeophyllales</taxon>
        <taxon>Gloeophyllaceae</taxon>
        <taxon>Neolentinus</taxon>
    </lineage>
</organism>
<sequence>MSAYFLNLLRIPFKAPPKYGDGSIQKAVDPIVRTLESVLLFVLSEQRKLFLRGARAAHLDSLSWIPKRRLALGQLDAGRSVVFDQFAPESAEWLGCPTARHLASRCIFAASASAGADAGPAVVHTDEVSPGCCSFRPVAL</sequence>
<reference evidence="1 2" key="1">
    <citation type="journal article" date="2016" name="Mol. Biol. Evol.">
        <title>Comparative Genomics of Early-Diverging Mushroom-Forming Fungi Provides Insights into the Origins of Lignocellulose Decay Capabilities.</title>
        <authorList>
            <person name="Nagy L.G."/>
            <person name="Riley R."/>
            <person name="Tritt A."/>
            <person name="Adam C."/>
            <person name="Daum C."/>
            <person name="Floudas D."/>
            <person name="Sun H."/>
            <person name="Yadav J.S."/>
            <person name="Pangilinan J."/>
            <person name="Larsson K.H."/>
            <person name="Matsuura K."/>
            <person name="Barry K."/>
            <person name="Labutti K."/>
            <person name="Kuo R."/>
            <person name="Ohm R.A."/>
            <person name="Bhattacharya S.S."/>
            <person name="Shirouzu T."/>
            <person name="Yoshinaga Y."/>
            <person name="Martin F.M."/>
            <person name="Grigoriev I.V."/>
            <person name="Hibbett D.S."/>
        </authorList>
    </citation>
    <scope>NUCLEOTIDE SEQUENCE [LARGE SCALE GENOMIC DNA]</scope>
    <source>
        <strain evidence="1 2">HHB14362 ss-1</strain>
    </source>
</reference>
<proteinExistence type="predicted"/>
<dbReference type="AlphaFoldDB" id="A0A165UVT8"/>
<dbReference type="Proteomes" id="UP000076761">
    <property type="component" value="Unassembled WGS sequence"/>
</dbReference>
<dbReference type="InParanoid" id="A0A165UVT8"/>